<evidence type="ECO:0000313" key="1">
    <source>
        <dbReference type="EMBL" id="CAG8839936.1"/>
    </source>
</evidence>
<comment type="caution">
    <text evidence="1">The sequence shown here is derived from an EMBL/GenBank/DDBJ whole genome shotgun (WGS) entry which is preliminary data.</text>
</comment>
<accession>A0ACA9SIN1</accession>
<name>A0ACA9SIN1_9GLOM</name>
<dbReference type="Proteomes" id="UP000789920">
    <property type="component" value="Unassembled WGS sequence"/>
</dbReference>
<protein>
    <submittedName>
        <fullName evidence="1">30003_t:CDS:1</fullName>
    </submittedName>
</protein>
<gene>
    <name evidence="1" type="ORF">RPERSI_LOCUS31236</name>
</gene>
<sequence>SLIIEIETKNIYQDMINNCDLFDFSDYPEEHWVKDENRGDRAIDYAGVRAKCYSV</sequence>
<evidence type="ECO:0000313" key="2">
    <source>
        <dbReference type="Proteomes" id="UP000789920"/>
    </source>
</evidence>
<feature type="non-terminal residue" evidence="1">
    <location>
        <position position="55"/>
    </location>
</feature>
<organism evidence="1 2">
    <name type="scientific">Racocetra persica</name>
    <dbReference type="NCBI Taxonomy" id="160502"/>
    <lineage>
        <taxon>Eukaryota</taxon>
        <taxon>Fungi</taxon>
        <taxon>Fungi incertae sedis</taxon>
        <taxon>Mucoromycota</taxon>
        <taxon>Glomeromycotina</taxon>
        <taxon>Glomeromycetes</taxon>
        <taxon>Diversisporales</taxon>
        <taxon>Gigasporaceae</taxon>
        <taxon>Racocetra</taxon>
    </lineage>
</organism>
<keyword evidence="2" id="KW-1185">Reference proteome</keyword>
<dbReference type="EMBL" id="CAJVQC010125209">
    <property type="protein sequence ID" value="CAG8839936.1"/>
    <property type="molecule type" value="Genomic_DNA"/>
</dbReference>
<reference evidence="1" key="1">
    <citation type="submission" date="2021-06" db="EMBL/GenBank/DDBJ databases">
        <authorList>
            <person name="Kallberg Y."/>
            <person name="Tangrot J."/>
            <person name="Rosling A."/>
        </authorList>
    </citation>
    <scope>NUCLEOTIDE SEQUENCE</scope>
    <source>
        <strain evidence="1">MA461A</strain>
    </source>
</reference>
<feature type="non-terminal residue" evidence="1">
    <location>
        <position position="1"/>
    </location>
</feature>
<proteinExistence type="predicted"/>